<dbReference type="AlphaFoldDB" id="A0A162ZE54"/>
<accession>A0A162ZE54</accession>
<evidence type="ECO:0000313" key="2">
    <source>
        <dbReference type="Proteomes" id="UP000077315"/>
    </source>
</evidence>
<evidence type="ECO:0000313" key="1">
    <source>
        <dbReference type="EMBL" id="OAD66181.1"/>
    </source>
</evidence>
<dbReference type="EMBL" id="KV441005">
    <property type="protein sequence ID" value="OAD66181.1"/>
    <property type="molecule type" value="Genomic_DNA"/>
</dbReference>
<gene>
    <name evidence="1" type="ORF">PHYBLDRAFT_70981</name>
</gene>
<sequence>MSIFNIANDYKNCIVSDYIDSIDFLTLSSEDESTNWLNKVARKHINWIYHQSYNHNKNSVFIGLSLKESLKQVQKCVRTTKSIKIGCPADIYKHAMTDDLLSTSVKFDSTSEVRSTKNTLFQILFFAVIQSVSMLKVNNQGLCCMCIIELSLGE</sequence>
<keyword evidence="2" id="KW-1185">Reference proteome</keyword>
<name>A0A162ZE54_PHYB8</name>
<reference evidence="2" key="1">
    <citation type="submission" date="2015-06" db="EMBL/GenBank/DDBJ databases">
        <title>Expansion of signal transduction pathways in fungi by whole-genome duplication.</title>
        <authorList>
            <consortium name="DOE Joint Genome Institute"/>
            <person name="Corrochano L.M."/>
            <person name="Kuo A."/>
            <person name="Marcet-Houben M."/>
            <person name="Polaino S."/>
            <person name="Salamov A."/>
            <person name="Villalobos J.M."/>
            <person name="Alvarez M.I."/>
            <person name="Avalos J."/>
            <person name="Benito E.P."/>
            <person name="Benoit I."/>
            <person name="Burger G."/>
            <person name="Camino L.P."/>
            <person name="Canovas D."/>
            <person name="Cerda-Olmedo E."/>
            <person name="Cheng J.-F."/>
            <person name="Dominguez A."/>
            <person name="Elias M."/>
            <person name="Eslava A.P."/>
            <person name="Glaser F."/>
            <person name="Grimwood J."/>
            <person name="Gutierrez G."/>
            <person name="Heitman J."/>
            <person name="Henrissat B."/>
            <person name="Iturriaga E.A."/>
            <person name="Lang B.F."/>
            <person name="Lavin J.L."/>
            <person name="Lee S."/>
            <person name="Li W."/>
            <person name="Lindquist E."/>
            <person name="Lopez-Garcia S."/>
            <person name="Luque E.M."/>
            <person name="Marcos A.T."/>
            <person name="Martin J."/>
            <person name="McCluskey K."/>
            <person name="Medina H.R."/>
            <person name="Miralles-Duran A."/>
            <person name="Miyazaki A."/>
            <person name="Munoz-Torres E."/>
            <person name="Oguiza J.A."/>
            <person name="Ohm R."/>
            <person name="Olmedo M."/>
            <person name="Orejas M."/>
            <person name="Ortiz-Castellanos L."/>
            <person name="Pisabarro A.G."/>
            <person name="Rodriguez-Romero J."/>
            <person name="Ruiz-Herrera J."/>
            <person name="Ruiz-Vazquez R."/>
            <person name="Sanz C."/>
            <person name="Schackwitz W."/>
            <person name="Schmutz J."/>
            <person name="Shahriari M."/>
            <person name="Shelest E."/>
            <person name="Silva-Franco F."/>
            <person name="Soanes D."/>
            <person name="Syed K."/>
            <person name="Tagua V.G."/>
            <person name="Talbot N.J."/>
            <person name="Thon M."/>
            <person name="De vries R.P."/>
            <person name="Wiebenga A."/>
            <person name="Yadav J.S."/>
            <person name="Braun E.L."/>
            <person name="Baker S."/>
            <person name="Garre V."/>
            <person name="Horwitz B."/>
            <person name="Torres-Martinez S."/>
            <person name="Idnurm A."/>
            <person name="Herrera-Estrella A."/>
            <person name="Gabaldon T."/>
            <person name="Grigoriev I.V."/>
        </authorList>
    </citation>
    <scope>NUCLEOTIDE SEQUENCE [LARGE SCALE GENOMIC DNA]</scope>
    <source>
        <strain evidence="2">NRRL 1555(-)</strain>
    </source>
</reference>
<dbReference type="Proteomes" id="UP000077315">
    <property type="component" value="Unassembled WGS sequence"/>
</dbReference>
<dbReference type="RefSeq" id="XP_018284221.1">
    <property type="nucleotide sequence ID" value="XM_018442380.1"/>
</dbReference>
<protein>
    <submittedName>
        <fullName evidence="1">Uncharacterized protein</fullName>
    </submittedName>
</protein>
<dbReference type="GeneID" id="29003286"/>
<dbReference type="VEuPathDB" id="FungiDB:PHYBLDRAFT_70981"/>
<dbReference type="InParanoid" id="A0A162ZE54"/>
<proteinExistence type="predicted"/>
<organism evidence="1 2">
    <name type="scientific">Phycomyces blakesleeanus (strain ATCC 8743b / DSM 1359 / FGSC 10004 / NBRC 33097 / NRRL 1555)</name>
    <dbReference type="NCBI Taxonomy" id="763407"/>
    <lineage>
        <taxon>Eukaryota</taxon>
        <taxon>Fungi</taxon>
        <taxon>Fungi incertae sedis</taxon>
        <taxon>Mucoromycota</taxon>
        <taxon>Mucoromycotina</taxon>
        <taxon>Mucoromycetes</taxon>
        <taxon>Mucorales</taxon>
        <taxon>Phycomycetaceae</taxon>
        <taxon>Phycomyces</taxon>
    </lineage>
</organism>